<accession>A0A1N6QLW0</accession>
<sequence length="162" mass="16878">MTPSPLAVVLLVVTLVATAALGVWWQRRQGVVRAARERGPASPAAAVAGPAPVDWAAHGVALAERRTFVQFSAELCAPCRATARVLRDVSAAHPDVTHREMDVDDHLDLVRAFGILRTPTVLVLDAEGREVARASGGMNRAQALAALAVADPGARPASVPGS</sequence>
<dbReference type="Gene3D" id="3.40.30.10">
    <property type="entry name" value="Glutaredoxin"/>
    <property type="match status" value="1"/>
</dbReference>
<dbReference type="InterPro" id="IPR013766">
    <property type="entry name" value="Thioredoxin_domain"/>
</dbReference>
<proteinExistence type="predicted"/>
<dbReference type="InterPro" id="IPR036249">
    <property type="entry name" value="Thioredoxin-like_sf"/>
</dbReference>
<dbReference type="PROSITE" id="PS51352">
    <property type="entry name" value="THIOREDOXIN_2"/>
    <property type="match status" value="1"/>
</dbReference>
<evidence type="ECO:0000313" key="3">
    <source>
        <dbReference type="Proteomes" id="UP000186235"/>
    </source>
</evidence>
<reference evidence="3" key="1">
    <citation type="submission" date="2017-01" db="EMBL/GenBank/DDBJ databases">
        <authorList>
            <person name="Varghese N."/>
            <person name="Submissions S."/>
        </authorList>
    </citation>
    <scope>NUCLEOTIDE SEQUENCE [LARGE SCALE GENOMIC DNA]</scope>
    <source>
        <strain evidence="3">3bp</strain>
    </source>
</reference>
<dbReference type="CDD" id="cd02947">
    <property type="entry name" value="TRX_family"/>
    <property type="match status" value="1"/>
</dbReference>
<dbReference type="AlphaFoldDB" id="A0A1N6QLW0"/>
<dbReference type="EMBL" id="FTMI01000002">
    <property type="protein sequence ID" value="SIQ17557.1"/>
    <property type="molecule type" value="Genomic_DNA"/>
</dbReference>
<dbReference type="RefSeq" id="WP_076404530.1">
    <property type="nucleotide sequence ID" value="NZ_FTMI01000002.1"/>
</dbReference>
<name>A0A1N6QLW0_9MICO</name>
<organism evidence="2 3">
    <name type="scientific">Cellulosimicrobium aquatile</name>
    <dbReference type="NCBI Taxonomy" id="1612203"/>
    <lineage>
        <taxon>Bacteria</taxon>
        <taxon>Bacillati</taxon>
        <taxon>Actinomycetota</taxon>
        <taxon>Actinomycetes</taxon>
        <taxon>Micrococcales</taxon>
        <taxon>Promicromonosporaceae</taxon>
        <taxon>Cellulosimicrobium</taxon>
    </lineage>
</organism>
<feature type="domain" description="Thioredoxin" evidence="1">
    <location>
        <begin position="33"/>
        <end position="152"/>
    </location>
</feature>
<dbReference type="SUPFAM" id="SSF52833">
    <property type="entry name" value="Thioredoxin-like"/>
    <property type="match status" value="1"/>
</dbReference>
<evidence type="ECO:0000259" key="1">
    <source>
        <dbReference type="PROSITE" id="PS51352"/>
    </source>
</evidence>
<gene>
    <name evidence="2" type="ORF">SAMN05518682_1647</name>
</gene>
<protein>
    <submittedName>
        <fullName evidence="2">Thioredoxin</fullName>
    </submittedName>
</protein>
<dbReference type="Proteomes" id="UP000186235">
    <property type="component" value="Unassembled WGS sequence"/>
</dbReference>
<dbReference type="Pfam" id="PF00085">
    <property type="entry name" value="Thioredoxin"/>
    <property type="match status" value="1"/>
</dbReference>
<evidence type="ECO:0000313" key="2">
    <source>
        <dbReference type="EMBL" id="SIQ17557.1"/>
    </source>
</evidence>
<keyword evidence="3" id="KW-1185">Reference proteome</keyword>